<dbReference type="AlphaFoldDB" id="A0A7X5UBS8"/>
<accession>A0A7X5UBS8</accession>
<sequence length="129" mass="13390">MRALLLVILGLAIGAIGATFALSALRQGTPYHKAVMAVMQHHMGALRDNVRANRCEAKVTTGHLLRLRQEAGDIGAAFPGADAGFGQAATHLASSLDDAIAAAPADCAGLTAVIARVGESCQSCHRQYR</sequence>
<dbReference type="InterPro" id="IPR002321">
    <property type="entry name" value="Cyt_c_II"/>
</dbReference>
<evidence type="ECO:0000313" key="1">
    <source>
        <dbReference type="EMBL" id="NII07574.1"/>
    </source>
</evidence>
<organism evidence="1 2">
    <name type="scientific">Luteibacter anthropi</name>
    <dbReference type="NCBI Taxonomy" id="564369"/>
    <lineage>
        <taxon>Bacteria</taxon>
        <taxon>Pseudomonadati</taxon>
        <taxon>Pseudomonadota</taxon>
        <taxon>Gammaproteobacteria</taxon>
        <taxon>Lysobacterales</taxon>
        <taxon>Rhodanobacteraceae</taxon>
        <taxon>Luteibacter</taxon>
    </lineage>
</organism>
<dbReference type="GO" id="GO:0022900">
    <property type="term" value="P:electron transport chain"/>
    <property type="evidence" value="ECO:0007669"/>
    <property type="project" value="InterPro"/>
</dbReference>
<dbReference type="GO" id="GO:0009055">
    <property type="term" value="F:electron transfer activity"/>
    <property type="evidence" value="ECO:0007669"/>
    <property type="project" value="InterPro"/>
</dbReference>
<keyword evidence="2" id="KW-1185">Reference proteome</keyword>
<dbReference type="PRINTS" id="PR00608">
    <property type="entry name" value="CYTCHROMECII"/>
</dbReference>
<dbReference type="EMBL" id="JAARLZ010000007">
    <property type="protein sequence ID" value="NII07574.1"/>
    <property type="molecule type" value="Genomic_DNA"/>
</dbReference>
<dbReference type="PROSITE" id="PS51009">
    <property type="entry name" value="CYTCII"/>
    <property type="match status" value="1"/>
</dbReference>
<gene>
    <name evidence="1" type="ORF">HBF25_14410</name>
</gene>
<evidence type="ECO:0000313" key="2">
    <source>
        <dbReference type="Proteomes" id="UP000490980"/>
    </source>
</evidence>
<dbReference type="InterPro" id="IPR015984">
    <property type="entry name" value="Cyt_c_prime_subgr"/>
</dbReference>
<dbReference type="RefSeq" id="WP_166949553.1">
    <property type="nucleotide sequence ID" value="NZ_JAARLZ010000007.1"/>
</dbReference>
<dbReference type="SUPFAM" id="SSF47175">
    <property type="entry name" value="Cytochromes"/>
    <property type="match status" value="1"/>
</dbReference>
<comment type="caution">
    <text evidence="1">The sequence shown here is derived from an EMBL/GenBank/DDBJ whole genome shotgun (WGS) entry which is preliminary data.</text>
</comment>
<dbReference type="Proteomes" id="UP000490980">
    <property type="component" value="Unassembled WGS sequence"/>
</dbReference>
<dbReference type="GO" id="GO:0020037">
    <property type="term" value="F:heme binding"/>
    <property type="evidence" value="ECO:0007669"/>
    <property type="project" value="InterPro"/>
</dbReference>
<dbReference type="GO" id="GO:0005506">
    <property type="term" value="F:iron ion binding"/>
    <property type="evidence" value="ECO:0007669"/>
    <property type="project" value="InterPro"/>
</dbReference>
<protein>
    <submittedName>
        <fullName evidence="1">Cytochrome c</fullName>
    </submittedName>
</protein>
<proteinExistence type="predicted"/>
<dbReference type="InterPro" id="IPR010980">
    <property type="entry name" value="Cyt_c/b562"/>
</dbReference>
<reference evidence="1 2" key="1">
    <citation type="submission" date="2020-03" db="EMBL/GenBank/DDBJ databases">
        <authorList>
            <person name="Lai Q."/>
        </authorList>
    </citation>
    <scope>NUCLEOTIDE SEQUENCE [LARGE SCALE GENOMIC DNA]</scope>
    <source>
        <strain evidence="1 2">CCUG 25036</strain>
    </source>
</reference>
<dbReference type="Gene3D" id="1.20.120.10">
    <property type="entry name" value="Cytochrome c/b562"/>
    <property type="match status" value="1"/>
</dbReference>
<name>A0A7X5UBS8_9GAMM</name>